<dbReference type="GeneID" id="56449347"/>
<gene>
    <name evidence="5" type="ORF">D3868_15795</name>
    <name evidence="4" type="ORF">SIM66_11460</name>
</gene>
<keyword evidence="5" id="KW-0378">Hydrolase</keyword>
<dbReference type="GO" id="GO:0006302">
    <property type="term" value="P:double-strand break repair"/>
    <property type="evidence" value="ECO:0007669"/>
    <property type="project" value="InterPro"/>
</dbReference>
<dbReference type="InterPro" id="IPR027417">
    <property type="entry name" value="P-loop_NTPase"/>
</dbReference>
<dbReference type="AlphaFoldDB" id="A0A0P0EJ32"/>
<evidence type="ECO:0000313" key="6">
    <source>
        <dbReference type="Proteomes" id="UP000298774"/>
    </source>
</evidence>
<keyword evidence="7" id="KW-1185">Reference proteome</keyword>
<feature type="compositionally biased region" description="Low complexity" evidence="2">
    <location>
        <begin position="1009"/>
        <end position="1024"/>
    </location>
</feature>
<evidence type="ECO:0000256" key="2">
    <source>
        <dbReference type="SAM" id="MobiDB-lite"/>
    </source>
</evidence>
<protein>
    <submittedName>
        <fullName evidence="4">AAA family ATPase</fullName>
    </submittedName>
    <submittedName>
        <fullName evidence="5">Exonuclease</fullName>
    </submittedName>
</protein>
<geneLocation type="plasmid" evidence="5 6">
    <name>p1</name>
</geneLocation>
<reference evidence="4 7" key="2">
    <citation type="submission" date="2023-11" db="EMBL/GenBank/DDBJ databases">
        <title>MicrobeMod: A computational toolkit for identifying prokaryotic methylation and restriction-modification with nanopore sequencing.</title>
        <authorList>
            <person name="Crits-Christoph A."/>
            <person name="Kang S.C."/>
            <person name="Lee H."/>
            <person name="Ostrov N."/>
        </authorList>
    </citation>
    <scope>NUCLEOTIDE SEQUENCE [LARGE SCALE GENOMIC DNA]</scope>
    <source>
        <strain evidence="4 7">ATCC 29145</strain>
    </source>
</reference>
<evidence type="ECO:0000313" key="4">
    <source>
        <dbReference type="EMBL" id="MDX5951804.1"/>
    </source>
</evidence>
<dbReference type="SUPFAM" id="SSF52540">
    <property type="entry name" value="P-loop containing nucleoside triphosphate hydrolases"/>
    <property type="match status" value="1"/>
</dbReference>
<evidence type="ECO:0000259" key="3">
    <source>
        <dbReference type="Pfam" id="PF13476"/>
    </source>
</evidence>
<keyword evidence="1" id="KW-0175">Coiled coil</keyword>
<proteinExistence type="predicted"/>
<dbReference type="Proteomes" id="UP001277471">
    <property type="component" value="Unassembled WGS sequence"/>
</dbReference>
<dbReference type="PANTHER" id="PTHR32114:SF2">
    <property type="entry name" value="ABC TRANSPORTER ABCH.3"/>
    <property type="match status" value="1"/>
</dbReference>
<dbReference type="Pfam" id="PF13476">
    <property type="entry name" value="AAA_23"/>
    <property type="match status" value="1"/>
</dbReference>
<dbReference type="GO" id="GO:0004527">
    <property type="term" value="F:exonuclease activity"/>
    <property type="evidence" value="ECO:0007669"/>
    <property type="project" value="UniProtKB-KW"/>
</dbReference>
<dbReference type="InterPro" id="IPR038729">
    <property type="entry name" value="Rad50/SbcC_AAA"/>
</dbReference>
<reference evidence="5 6" key="1">
    <citation type="submission" date="2018-09" db="EMBL/GenBank/DDBJ databases">
        <title>Whole genome based analysis of evolution and adaptive divergence in Indian and Brazilian strains of Azospirillum brasilense.</title>
        <authorList>
            <person name="Singh C."/>
            <person name="Tripathi A.K."/>
        </authorList>
    </citation>
    <scope>NUCLEOTIDE SEQUENCE [LARGE SCALE GENOMIC DNA]</scope>
    <source>
        <strain evidence="5 6">MTCC4038</strain>
        <plasmid evidence="5 6">p1</plasmid>
    </source>
</reference>
<name>A0A0P0EJ32_AZOBR</name>
<keyword evidence="5" id="KW-0269">Exonuclease</keyword>
<dbReference type="EMBL" id="CP032340">
    <property type="protein sequence ID" value="QCO10551.1"/>
    <property type="molecule type" value="Genomic_DNA"/>
</dbReference>
<evidence type="ECO:0000313" key="5">
    <source>
        <dbReference type="EMBL" id="QCO10551.1"/>
    </source>
</evidence>
<keyword evidence="5" id="KW-0614">Plasmid</keyword>
<feature type="compositionally biased region" description="Basic and acidic residues" evidence="2">
    <location>
        <begin position="564"/>
        <end position="574"/>
    </location>
</feature>
<dbReference type="Pfam" id="PF13558">
    <property type="entry name" value="SbcC_Walker_B"/>
    <property type="match status" value="1"/>
</dbReference>
<dbReference type="KEGG" id="abf:AMK58_21470"/>
<accession>A0A0P0EJ32</accession>
<feature type="coiled-coil region" evidence="1">
    <location>
        <begin position="824"/>
        <end position="858"/>
    </location>
</feature>
<keyword evidence="5" id="KW-0540">Nuclease</keyword>
<dbReference type="PANTHER" id="PTHR32114">
    <property type="entry name" value="ABC TRANSPORTER ABCH.3"/>
    <property type="match status" value="1"/>
</dbReference>
<dbReference type="RefSeq" id="WP_079285736.1">
    <property type="nucleotide sequence ID" value="NZ_CP012915.1"/>
</dbReference>
<evidence type="ECO:0000256" key="1">
    <source>
        <dbReference type="SAM" id="Coils"/>
    </source>
</evidence>
<dbReference type="EMBL" id="JAWXYC010000003">
    <property type="protein sequence ID" value="MDX5951804.1"/>
    <property type="molecule type" value="Genomic_DNA"/>
</dbReference>
<feature type="region of interest" description="Disordered" evidence="2">
    <location>
        <begin position="1004"/>
        <end position="1026"/>
    </location>
</feature>
<evidence type="ECO:0000313" key="7">
    <source>
        <dbReference type="Proteomes" id="UP001277471"/>
    </source>
</evidence>
<feature type="domain" description="Rad50/SbcC-type AAA" evidence="3">
    <location>
        <begin position="30"/>
        <end position="223"/>
    </location>
</feature>
<feature type="region of interest" description="Disordered" evidence="2">
    <location>
        <begin position="544"/>
        <end position="574"/>
    </location>
</feature>
<organism evidence="5 6">
    <name type="scientific">Azospirillum brasilense</name>
    <dbReference type="NCBI Taxonomy" id="192"/>
    <lineage>
        <taxon>Bacteria</taxon>
        <taxon>Pseudomonadati</taxon>
        <taxon>Pseudomonadota</taxon>
        <taxon>Alphaproteobacteria</taxon>
        <taxon>Rhodospirillales</taxon>
        <taxon>Azospirillaceae</taxon>
        <taxon>Azospirillum</taxon>
    </lineage>
</organism>
<feature type="coiled-coil region" evidence="1">
    <location>
        <begin position="329"/>
        <end position="356"/>
    </location>
</feature>
<sequence>MRILAIRGGNLASLDGTFAVELAGGPLRHAGLFAITGPTGAGKSTILDALCLALFDRMPRLPDGRGVALGASGDTDAISTTDVRSVLRRGAGSGWAEVDFAGIDGAAYRARWELRRARQNARGQLQKQTMSLTALADGKRLGDGKTSVLDEISTRLGLSFEQFRRAVLLAQGDFANFLKAPATERSALLELLTGTEIYSRISVAAHERSREEQRALEALEGQCAGIGVLSDDERAALDAEAGAAAEAVRREETAFEQARTAVAWHEQDARLAKAETDAAMTSARTEEVWQEAGARREEAALLRRLQPLRVRLSEADRCAAAASEAGEALARAHATVTEAQERLVQAEARHREVRSAYETARGAIDAAEPELEQAAALDAEIAALTGQQAGTLADAATAEADAKGIRERWTATRTALERARADSAEREGWLAGQTALSPVADQWARWDALLQRHHDSARAFREAEAEAGRTATEAAAHEAELARLSTVRLDAATRRDAAEQALSALKAETVESLDALRGRRTALADRRDGLASLAQLGEQAARLAADAAEAEAEREQQRTAAADGETRSAETTARLDQRRAALEEADATLHRLRLARSEDVASLRAQLVEGESCPVCGATEHPWGAGHTPLDRLAEEQERHVAALRAEVTELATEQGAHTAAAKAARERAAALDGRLSALAADRTAAAARWAERGPDFRLPAEPDVETVTRRLAGVDAELAEAGRAEAKALDHKARFDAAVQACRERDAALAEAERAIEARNRQRDAARHAESLAVARRDQAADTRAAVRAELAQPFAGLEGWDSRLDQDPDAFRKDLGGRVADVLRQREGLAQALRDVEALERQAGSKAAELEGARQAEQAARRRCEGLAAALEDRRATRASLLAGRAVTAVKKELAEACQRAEALVEQATVARQDAAARLSGAEQTVATRGDTACRCAAEAEAAADALAAAAERCGVTVEAARVHLVRGEDWLAEEERALAALESARREDALRAAERVRLRQEHHAAGRPALGAEEAGEAGAETGRRLREARDRLGEAQARLRADTENRSRLAAVLDRVEAQRRAQGLWATMAQLIGSADGRKLRNFAQSLSLDLLLVQANRYLADLARRYRLERVGGADLEIQVVDGEMGDERRGVHSLSGGEMFLVSLALALGLSAMAGGSGGGGIGTLFIDEGFGTLDPGSLDLALSCLEALQATGRQVGVISHVPALVERIGVQVRVIPQGGGRSAVTVTRGTLAAPSPDAAAERELLLPL</sequence>
<dbReference type="Gene3D" id="3.40.50.300">
    <property type="entry name" value="P-loop containing nucleotide triphosphate hydrolases"/>
    <property type="match status" value="2"/>
</dbReference>
<dbReference type="GO" id="GO:0016887">
    <property type="term" value="F:ATP hydrolysis activity"/>
    <property type="evidence" value="ECO:0007669"/>
    <property type="project" value="InterPro"/>
</dbReference>
<dbReference type="Proteomes" id="UP000298774">
    <property type="component" value="Plasmid p1"/>
</dbReference>